<dbReference type="EMBL" id="CP002915">
    <property type="protein sequence ID" value="AEK29701.1"/>
    <property type="molecule type" value="Genomic_DNA"/>
</dbReference>
<name>A0A806FRC2_BIFAN</name>
<protein>
    <submittedName>
        <fullName evidence="2">Uncharacterized protein</fullName>
    </submittedName>
</protein>
<organism evidence="2 3">
    <name type="scientific">Bifidobacterium animalis subsp. lactis CNCM I-2494</name>
    <dbReference type="NCBI Taxonomy" id="1042403"/>
    <lineage>
        <taxon>Bacteria</taxon>
        <taxon>Bacillati</taxon>
        <taxon>Actinomycetota</taxon>
        <taxon>Actinomycetes</taxon>
        <taxon>Bifidobacteriales</taxon>
        <taxon>Bifidobacteriaceae</taxon>
        <taxon>Bifidobacterium</taxon>
    </lineage>
</organism>
<proteinExistence type="predicted"/>
<dbReference type="Proteomes" id="UP000008394">
    <property type="component" value="Chromosome"/>
</dbReference>
<evidence type="ECO:0000313" key="2">
    <source>
        <dbReference type="EMBL" id="AEK29701.1"/>
    </source>
</evidence>
<evidence type="ECO:0000256" key="1">
    <source>
        <dbReference type="SAM" id="MobiDB-lite"/>
    </source>
</evidence>
<sequence>MAESTAQIRHVDVAPFERRRPEDHSGMLVVALLEAARQRAEAFAVELHGCAHLHQRLRETETVLVHGLMHNAQPVRLRERHDERLLPVGHEAGVHVGLDRHRLQVAARVPEADAAVGDVELAADFAEHIEERHHLRLRRALHEHVAVCGERGRRPRRRLNAVGESRVSVALQLLHALDAERAVHVHRDDRAHLLQHGHQVHDLRFGRRAGQLGLAICEHGGEQSLLGRAHRRVRQVDLRAVQTVRRGDVNAVLVFLVNGGAEFAQCLQMEVDRPAANVAAAERRDERLAQPVQQRAREQDRNARRAGERVYIGHVGQLHVLRVDRHNALVAVHVHVHAVQTQQIRNHMHVSYFGHVFEHRRPRREQSRHHGLAYEVLRTAHLDRAVERLAAHHMQYVVSFLHVHLFQALSSTRFEIPKCFQQFPRAFYFGTASVPPASAIPHHSATHHVVLHMGRFPRAHHSRNPAPPPAPHTYHLR</sequence>
<dbReference type="AlphaFoldDB" id="A0A806FRC2"/>
<feature type="region of interest" description="Disordered" evidence="1">
    <location>
        <begin position="458"/>
        <end position="477"/>
    </location>
</feature>
<accession>A0A806FRC2</accession>
<dbReference type="KEGG" id="bnm:BALAC2494_01718"/>
<evidence type="ECO:0000313" key="3">
    <source>
        <dbReference type="Proteomes" id="UP000008394"/>
    </source>
</evidence>
<reference evidence="2 3" key="1">
    <citation type="journal article" date="2011" name="J. Bacteriol.">
        <title>Genome Sequence of the Probiotic Strain Bifidobacterium animalis subsp. lactis CNCM I-2494.</title>
        <authorList>
            <person name="Chervaux C."/>
            <person name="Grimaldi C."/>
            <person name="Bolotin A."/>
            <person name="Quinquis B."/>
            <person name="Legrain-Raspaud S."/>
            <person name="van Hylckama Vlieg J.E."/>
            <person name="Denariaz G."/>
            <person name="Smokvina T."/>
        </authorList>
    </citation>
    <scope>NUCLEOTIDE SEQUENCE [LARGE SCALE GENOMIC DNA]</scope>
    <source>
        <strain evidence="2 3">CNCM I-2494</strain>
    </source>
</reference>
<gene>
    <name evidence="2" type="ORF">BALAC2494_01718</name>
</gene>